<dbReference type="Proteomes" id="UP000199337">
    <property type="component" value="Unassembled WGS sequence"/>
</dbReference>
<proteinExistence type="predicted"/>
<evidence type="ECO:0000313" key="2">
    <source>
        <dbReference type="Proteomes" id="UP000199337"/>
    </source>
</evidence>
<dbReference type="AlphaFoldDB" id="A0A1I2RF10"/>
<reference evidence="2" key="1">
    <citation type="submission" date="2016-10" db="EMBL/GenBank/DDBJ databases">
        <authorList>
            <person name="Varghese N."/>
            <person name="Submissions S."/>
        </authorList>
    </citation>
    <scope>NUCLEOTIDE SEQUENCE [LARGE SCALE GENOMIC DNA]</scope>
    <source>
        <strain evidence="2">DSM 17038</strain>
    </source>
</reference>
<keyword evidence="2" id="KW-1185">Reference proteome</keyword>
<dbReference type="STRING" id="341036.SAMN05660649_01516"/>
<gene>
    <name evidence="1" type="ORF">SAMN05660649_01516</name>
</gene>
<organism evidence="1 2">
    <name type="scientific">Desulfotruncus arcticus DSM 17038</name>
    <dbReference type="NCBI Taxonomy" id="1121424"/>
    <lineage>
        <taxon>Bacteria</taxon>
        <taxon>Bacillati</taxon>
        <taxon>Bacillota</taxon>
        <taxon>Clostridia</taxon>
        <taxon>Eubacteriales</taxon>
        <taxon>Desulfallaceae</taxon>
        <taxon>Desulfotruncus</taxon>
    </lineage>
</organism>
<dbReference type="EMBL" id="FOOX01000004">
    <property type="protein sequence ID" value="SFG38633.1"/>
    <property type="molecule type" value="Genomic_DNA"/>
</dbReference>
<dbReference type="RefSeq" id="WP_092470263.1">
    <property type="nucleotide sequence ID" value="NZ_FOOX01000004.1"/>
</dbReference>
<accession>A0A1I2RF10</accession>
<dbReference type="Pfam" id="PF20181">
    <property type="entry name" value="DUF6544"/>
    <property type="match status" value="1"/>
</dbReference>
<protein>
    <submittedName>
        <fullName evidence="1">Uncharacterized protein</fullName>
    </submittedName>
</protein>
<evidence type="ECO:0000313" key="1">
    <source>
        <dbReference type="EMBL" id="SFG38633.1"/>
    </source>
</evidence>
<sequence length="283" mass="32268">MSKIMLALLVVLVIVALLIAVSLIADFLFNQNTKKEVKDLFSDAENKDDIIQEKDLAGLPVCVQKWLENSQVIGKEKISTARLKQRAELRLKADQRWMPADVEQYFTTERPGFIWKVKVKAAPLVYFAGRDKYVEGSGHMLIKLYSLITIADGKGKEINQGTLLRYLAESVWFPTAALSSYISWEEINASSAKATMSYGGTSASGVFTFNENGEVVNFAAERYGDFDGKYRLETWLVQMKDYKEFEGYRIPTKGEVIWKLQSGNFSWYHFEITDIEYNKPVVY</sequence>
<dbReference type="OrthoDB" id="9786534at2"/>
<dbReference type="InterPro" id="IPR046674">
    <property type="entry name" value="DUF6544"/>
</dbReference>
<name>A0A1I2RF10_9FIRM</name>